<dbReference type="InterPro" id="IPR028212">
    <property type="entry name" value="GHL6"/>
</dbReference>
<dbReference type="OrthoDB" id="9780891at2"/>
<dbReference type="InterPro" id="IPR017853">
    <property type="entry name" value="GH"/>
</dbReference>
<feature type="domain" description="Beta-galactosidase trimerisation" evidence="1">
    <location>
        <begin position="383"/>
        <end position="435"/>
    </location>
</feature>
<dbReference type="Gene3D" id="3.20.20.80">
    <property type="entry name" value="Glycosidases"/>
    <property type="match status" value="1"/>
</dbReference>
<dbReference type="CDD" id="cd03143">
    <property type="entry name" value="A4_beta-galactosidase_middle_domain"/>
    <property type="match status" value="1"/>
</dbReference>
<dbReference type="InterPro" id="IPR013738">
    <property type="entry name" value="Beta_galactosidase_Trimer"/>
</dbReference>
<dbReference type="EMBL" id="FRAC01000015">
    <property type="protein sequence ID" value="SHK67281.1"/>
    <property type="molecule type" value="Genomic_DNA"/>
</dbReference>
<dbReference type="Pfam" id="PF08532">
    <property type="entry name" value="Glyco_hydro_42M"/>
    <property type="match status" value="1"/>
</dbReference>
<dbReference type="Proteomes" id="UP000184386">
    <property type="component" value="Unassembled WGS sequence"/>
</dbReference>
<evidence type="ECO:0000313" key="3">
    <source>
        <dbReference type="Proteomes" id="UP000184386"/>
    </source>
</evidence>
<protein>
    <submittedName>
        <fullName evidence="2">Beta-galactosidase trimerisation domain-containing protein</fullName>
    </submittedName>
</protein>
<name>A0A1M6UDN7_9FIRM</name>
<dbReference type="InterPro" id="IPR029062">
    <property type="entry name" value="Class_I_gatase-like"/>
</dbReference>
<dbReference type="AlphaFoldDB" id="A0A1M6UDN7"/>
<gene>
    <name evidence="2" type="ORF">SAMN02745136_03042</name>
</gene>
<dbReference type="SUPFAM" id="SSF51445">
    <property type="entry name" value="(Trans)glycosidases"/>
    <property type="match status" value="1"/>
</dbReference>
<dbReference type="Gene3D" id="3.40.50.880">
    <property type="match status" value="1"/>
</dbReference>
<keyword evidence="3" id="KW-1185">Reference proteome</keyword>
<dbReference type="STRING" id="1121322.SAMN02745136_03042"/>
<organism evidence="2 3">
    <name type="scientific">Anaerocolumna jejuensis DSM 15929</name>
    <dbReference type="NCBI Taxonomy" id="1121322"/>
    <lineage>
        <taxon>Bacteria</taxon>
        <taxon>Bacillati</taxon>
        <taxon>Bacillota</taxon>
        <taxon>Clostridia</taxon>
        <taxon>Lachnospirales</taxon>
        <taxon>Lachnospiraceae</taxon>
        <taxon>Anaerocolumna</taxon>
    </lineage>
</organism>
<reference evidence="2 3" key="1">
    <citation type="submission" date="2016-11" db="EMBL/GenBank/DDBJ databases">
        <authorList>
            <person name="Jaros S."/>
            <person name="Januszkiewicz K."/>
            <person name="Wedrychowicz H."/>
        </authorList>
    </citation>
    <scope>NUCLEOTIDE SEQUENCE [LARGE SCALE GENOMIC DNA]</scope>
    <source>
        <strain evidence="2 3">DSM 15929</strain>
    </source>
</reference>
<proteinExistence type="predicted"/>
<dbReference type="GO" id="GO:0004565">
    <property type="term" value="F:beta-galactosidase activity"/>
    <property type="evidence" value="ECO:0007669"/>
    <property type="project" value="InterPro"/>
</dbReference>
<dbReference type="GO" id="GO:0005975">
    <property type="term" value="P:carbohydrate metabolic process"/>
    <property type="evidence" value="ECO:0007669"/>
    <property type="project" value="InterPro"/>
</dbReference>
<dbReference type="Pfam" id="PF14871">
    <property type="entry name" value="GHL6"/>
    <property type="match status" value="1"/>
</dbReference>
<evidence type="ECO:0000313" key="2">
    <source>
        <dbReference type="EMBL" id="SHK67281.1"/>
    </source>
</evidence>
<sequence>MNYRQVHLDFHTSEKIEGVGESFQKEQFQQALIKGCVNSITLFSKCHHGWSYHPTRVNEMHPNLHFDLLGEQIEAAHEIGVKTPVYLSAGFDEKTARRHPEWLVRMQDDSLLWTKSFLEPGFHKLCINTPYLEELLSQIKEACENYEADGIFLDIVGVQPCYCRYCRETMEQEGMNPFNKEEVMTLAERVYANYTRRVRETVDSVRPGLPVFHNGGHIRRGRRDLAYRNTHLELESLPTGGWGYDHFPLSAAYARTLDREYLGMTGKFHQSWGEFGGYKHPNALRYEAALSAANGAGVSIGDQLHPSGEMDMATYSLISQAYGELKEKEPWLLEAKNIADIGVLSAEAAWEKNRAFMDNTVEEAQRADVGAARILLEGHYLFNVIDQEEDFEKYQLILLPDVILLEEECRNKLMQYVKKGGKILATGKSGLDSSKTKFLLDFGVDFLGENQYCPDYFRPGFTLPDLDNAAFVMYSQGYHIENVSGEELGSRENPYFNRSAMAFCSHLHTPGRNEKAGPGMVSGNDGIYISWEVFQDYATKGSLILKRMVQYAIDYLLKDKMTLKTSLPAQGINTLTKQKGRYIAHLLYGAPVKRGINTEVIEDVLPVFNIQVCLTVKEQIKKVYLAPQNADLEYTQEKGTVHIILPEMNLHQMIVFDF</sequence>
<accession>A0A1M6UDN7</accession>
<evidence type="ECO:0000259" key="1">
    <source>
        <dbReference type="Pfam" id="PF08532"/>
    </source>
</evidence>
<dbReference type="RefSeq" id="WP_073277422.1">
    <property type="nucleotide sequence ID" value="NZ_FRAC01000015.1"/>
</dbReference>